<evidence type="ECO:0000313" key="2">
    <source>
        <dbReference type="EMBL" id="KAF5766943.1"/>
    </source>
</evidence>
<dbReference type="Gramene" id="mRNA:HanXRQr2_Chr15g0721401">
    <property type="protein sequence ID" value="mRNA:HanXRQr2_Chr15g0721401"/>
    <property type="gene ID" value="HanXRQr2_Chr15g0721401"/>
</dbReference>
<dbReference type="EMBL" id="CM007891">
    <property type="protein sequence ID" value="OTG34749.1"/>
    <property type="molecule type" value="Genomic_DNA"/>
</dbReference>
<evidence type="ECO:0000313" key="4">
    <source>
        <dbReference type="Proteomes" id="UP000215914"/>
    </source>
</evidence>
<reference evidence="2" key="3">
    <citation type="submission" date="2020-06" db="EMBL/GenBank/DDBJ databases">
        <title>Helianthus annuus Genome sequencing and assembly Release 2.</title>
        <authorList>
            <person name="Gouzy J."/>
            <person name="Langlade N."/>
            <person name="Munos S."/>
        </authorList>
    </citation>
    <scope>NUCLEOTIDE SEQUENCE</scope>
    <source>
        <tissue evidence="2">Leaves</tissue>
    </source>
</reference>
<gene>
    <name evidence="3" type="ORF">HannXRQ_Chr02g0049191</name>
    <name evidence="2" type="ORF">HanXRQr2_Chr15g0721401</name>
</gene>
<accession>A0A251VHI0</accession>
<dbReference type="EMBL" id="MNCJ02000330">
    <property type="protein sequence ID" value="KAF5766943.1"/>
    <property type="molecule type" value="Genomic_DNA"/>
</dbReference>
<feature type="region of interest" description="Disordered" evidence="1">
    <location>
        <begin position="208"/>
        <end position="227"/>
    </location>
</feature>
<dbReference type="InParanoid" id="A0A251VHI0"/>
<proteinExistence type="predicted"/>
<dbReference type="Proteomes" id="UP000215914">
    <property type="component" value="Chromosome 2"/>
</dbReference>
<keyword evidence="4" id="KW-1185">Reference proteome</keyword>
<name>A0A251VHI0_HELAN</name>
<dbReference type="AlphaFoldDB" id="A0A251VHI0"/>
<reference evidence="2 4" key="1">
    <citation type="journal article" date="2017" name="Nature">
        <title>The sunflower genome provides insights into oil metabolism, flowering and Asterid evolution.</title>
        <authorList>
            <person name="Badouin H."/>
            <person name="Gouzy J."/>
            <person name="Grassa C.J."/>
            <person name="Murat F."/>
            <person name="Staton S.E."/>
            <person name="Cottret L."/>
            <person name="Lelandais-Briere C."/>
            <person name="Owens G.L."/>
            <person name="Carrere S."/>
            <person name="Mayjonade B."/>
            <person name="Legrand L."/>
            <person name="Gill N."/>
            <person name="Kane N.C."/>
            <person name="Bowers J.E."/>
            <person name="Hubner S."/>
            <person name="Bellec A."/>
            <person name="Berard A."/>
            <person name="Berges H."/>
            <person name="Blanchet N."/>
            <person name="Boniface M.C."/>
            <person name="Brunel D."/>
            <person name="Catrice O."/>
            <person name="Chaidir N."/>
            <person name="Claudel C."/>
            <person name="Donnadieu C."/>
            <person name="Faraut T."/>
            <person name="Fievet G."/>
            <person name="Helmstetter N."/>
            <person name="King M."/>
            <person name="Knapp S.J."/>
            <person name="Lai Z."/>
            <person name="Le Paslier M.C."/>
            <person name="Lippi Y."/>
            <person name="Lorenzon L."/>
            <person name="Mandel J.R."/>
            <person name="Marage G."/>
            <person name="Marchand G."/>
            <person name="Marquand E."/>
            <person name="Bret-Mestries E."/>
            <person name="Morien E."/>
            <person name="Nambeesan S."/>
            <person name="Nguyen T."/>
            <person name="Pegot-Espagnet P."/>
            <person name="Pouilly N."/>
            <person name="Raftis F."/>
            <person name="Sallet E."/>
            <person name="Schiex T."/>
            <person name="Thomas J."/>
            <person name="Vandecasteele C."/>
            <person name="Vares D."/>
            <person name="Vear F."/>
            <person name="Vautrin S."/>
            <person name="Crespi M."/>
            <person name="Mangin B."/>
            <person name="Burke J.M."/>
            <person name="Salse J."/>
            <person name="Munos S."/>
            <person name="Vincourt P."/>
            <person name="Rieseberg L.H."/>
            <person name="Langlade N.B."/>
        </authorList>
    </citation>
    <scope>NUCLEOTIDE SEQUENCE [LARGE SCALE GENOMIC DNA]</scope>
    <source>
        <strain evidence="4">cv. SF193</strain>
        <tissue evidence="2">Leaves</tissue>
    </source>
</reference>
<organism evidence="3 4">
    <name type="scientific">Helianthus annuus</name>
    <name type="common">Common sunflower</name>
    <dbReference type="NCBI Taxonomy" id="4232"/>
    <lineage>
        <taxon>Eukaryota</taxon>
        <taxon>Viridiplantae</taxon>
        <taxon>Streptophyta</taxon>
        <taxon>Embryophyta</taxon>
        <taxon>Tracheophyta</taxon>
        <taxon>Spermatophyta</taxon>
        <taxon>Magnoliopsida</taxon>
        <taxon>eudicotyledons</taxon>
        <taxon>Gunneridae</taxon>
        <taxon>Pentapetalae</taxon>
        <taxon>asterids</taxon>
        <taxon>campanulids</taxon>
        <taxon>Asterales</taxon>
        <taxon>Asteraceae</taxon>
        <taxon>Asteroideae</taxon>
        <taxon>Heliantheae alliance</taxon>
        <taxon>Heliantheae</taxon>
        <taxon>Helianthus</taxon>
    </lineage>
</organism>
<reference evidence="3" key="2">
    <citation type="submission" date="2017-02" db="EMBL/GenBank/DDBJ databases">
        <title>Sunflower complete genome.</title>
        <authorList>
            <person name="Langlade N."/>
            <person name="Munos S."/>
        </authorList>
    </citation>
    <scope>NUCLEOTIDE SEQUENCE [LARGE SCALE GENOMIC DNA]</scope>
    <source>
        <tissue evidence="3">Leaves</tissue>
    </source>
</reference>
<evidence type="ECO:0000313" key="3">
    <source>
        <dbReference type="EMBL" id="OTG34749.1"/>
    </source>
</evidence>
<sequence>MGACFSVGSNAGNSHLVGKSTSASVPPSEAEILQAGNLKSFRFNVLQEATEKFHPNNESIPQQMTVSEPIQSAIPQTVEEVTPLEFHETLGGNSSGAATTTVESIGLQLCSGYILKTPLKATTVEATIVTSVPVGSPQNQEKREFVYDDLESSPIIKTNTTTTCRNSDDPIKLGDELRYKDLTDRMTSMETSIANIKEIVKQIMELSKCQPSTHKAKPSPQQPPQKK</sequence>
<protein>
    <submittedName>
        <fullName evidence="3">Uncharacterized protein</fullName>
    </submittedName>
</protein>
<evidence type="ECO:0000256" key="1">
    <source>
        <dbReference type="SAM" id="MobiDB-lite"/>
    </source>
</evidence>